<dbReference type="KEGG" id="bcw:Q7M_1068"/>
<geneLocation type="plasmid" evidence="2">
    <name>unnamed9</name>
</geneLocation>
<reference evidence="2" key="2">
    <citation type="submission" date="2012-03" db="EMBL/GenBank/DDBJ databases">
        <title>Complete genome sequence of Borrelia crocidurae.</title>
        <authorList>
            <person name="Elbir H."/>
            <person name="Gimenez G."/>
            <person name="Robert C."/>
            <person name="Raoult D."/>
            <person name="Drancourt M."/>
        </authorList>
    </citation>
    <scope>NUCLEOTIDE SEQUENCE [LARGE SCALE GENOMIC DNA]</scope>
    <source>
        <strain evidence="2">Achema</strain>
        <plasmid evidence="2">unnamed9</plasmid>
    </source>
</reference>
<evidence type="ECO:0000313" key="2">
    <source>
        <dbReference type="Proteomes" id="UP000005212"/>
    </source>
</evidence>
<gene>
    <name evidence="1" type="ordered locus">Q7M_1068</name>
</gene>
<dbReference type="HOGENOM" id="CLU_1341126_0_0_12"/>
<dbReference type="Proteomes" id="UP000005212">
    <property type="component" value="Plasmid unnamed9"/>
</dbReference>
<name>I0FE70_BORCA</name>
<proteinExistence type="predicted"/>
<dbReference type="AlphaFoldDB" id="I0FE70"/>
<sequence>MDEMKSSFGILSNLLMKFKQELESKRVAFFSKEERISINFKGILNDIYYPSDLDEVYEALRYDIEIILSLGRVFQMLNFKNMGDRDTRIVTNLLNGLMYIAHSIQIFFEDVLNKAKLEMLKFRDEDDLEKITKYLVQFIDAVKDLMSKFRDVIVVVASKTNEDDILNELQKVIASSDSNFNKEMRNIHYILFDIVELVDLL</sequence>
<accession>I0FE70</accession>
<organism evidence="1 2">
    <name type="scientific">Borrelia crocidurae (strain Achema)</name>
    <dbReference type="NCBI Taxonomy" id="1155096"/>
    <lineage>
        <taxon>Bacteria</taxon>
        <taxon>Pseudomonadati</taxon>
        <taxon>Spirochaetota</taxon>
        <taxon>Spirochaetia</taxon>
        <taxon>Spirochaetales</taxon>
        <taxon>Borreliaceae</taxon>
        <taxon>Borrelia</taxon>
    </lineage>
</organism>
<evidence type="ECO:0000313" key="1">
    <source>
        <dbReference type="EMBL" id="AFI31776.1"/>
    </source>
</evidence>
<dbReference type="PATRIC" id="fig|1155096.3.peg.999"/>
<dbReference type="RefSeq" id="WP_014683152.1">
    <property type="nucleotide sequence ID" value="NC_017778.1"/>
</dbReference>
<reference evidence="1 2" key="1">
    <citation type="journal article" date="2012" name="J. Bacteriol.">
        <title>Complete Genome Sequence of Borrelia crocidurae.</title>
        <authorList>
            <person name="Elbir H."/>
            <person name="Gimenez G."/>
            <person name="Robert C."/>
            <person name="Bergstrom S."/>
            <person name="Cutler S."/>
            <person name="Raoult D."/>
            <person name="Drancourt M."/>
        </authorList>
    </citation>
    <scope>NUCLEOTIDE SEQUENCE [LARGE SCALE GENOMIC DNA]</scope>
    <source>
        <strain evidence="1 2">Achema</strain>
        <plasmid evidence="2">unnamed9</plasmid>
    </source>
</reference>
<protein>
    <submittedName>
        <fullName evidence="1">Uncharacterized protein</fullName>
    </submittedName>
</protein>
<keyword evidence="1" id="KW-0614">Plasmid</keyword>
<dbReference type="EMBL" id="CP003435">
    <property type="protein sequence ID" value="AFI31776.1"/>
    <property type="molecule type" value="Genomic_DNA"/>
</dbReference>